<keyword evidence="8" id="KW-1185">Reference proteome</keyword>
<keyword evidence="3" id="KW-0285">Flavoprotein</keyword>
<dbReference type="PANTHER" id="PTHR42784:SF1">
    <property type="entry name" value="PYRANOSE 2-OXIDASE"/>
    <property type="match status" value="1"/>
</dbReference>
<accession>E9B2L7</accession>
<proteinExistence type="inferred from homology"/>
<evidence type="ECO:0000259" key="6">
    <source>
        <dbReference type="Pfam" id="PF00732"/>
    </source>
</evidence>
<evidence type="ECO:0000313" key="8">
    <source>
        <dbReference type="Proteomes" id="UP000007259"/>
    </source>
</evidence>
<reference evidence="7 8" key="1">
    <citation type="journal article" date="2011" name="Genome Res.">
        <title>Chromosome and gene copy number variation allow major structural change between species and strains of Leishmania.</title>
        <authorList>
            <person name="Rogers M.B."/>
            <person name="Hilley J.D."/>
            <person name="Dickens N.J."/>
            <person name="Wilkes J."/>
            <person name="Bates P.A."/>
            <person name="Depledge D.P."/>
            <person name="Harris D."/>
            <person name="Her Y."/>
            <person name="Herzyk P."/>
            <person name="Imamura H."/>
            <person name="Otto T.D."/>
            <person name="Sanders M."/>
            <person name="Seeger K."/>
            <person name="Dujardin J.C."/>
            <person name="Berriman M."/>
            <person name="Smith D.F."/>
            <person name="Hertz-Fowler C."/>
            <person name="Mottram J.C."/>
        </authorList>
    </citation>
    <scope>NUCLEOTIDE SEQUENCE [LARGE SCALE GENOMIC DNA]</scope>
    <source>
        <strain evidence="7 8">MHOM/GT/2001/U1103</strain>
    </source>
</reference>
<dbReference type="InterPro" id="IPR000172">
    <property type="entry name" value="GMC_OxRdtase_N"/>
</dbReference>
<dbReference type="PANTHER" id="PTHR42784">
    <property type="entry name" value="PYRANOSE 2-OXIDASE"/>
    <property type="match status" value="1"/>
</dbReference>
<dbReference type="SUPFAM" id="SSF51905">
    <property type="entry name" value="FAD/NAD(P)-binding domain"/>
    <property type="match status" value="1"/>
</dbReference>
<dbReference type="Gene3D" id="3.50.50.60">
    <property type="entry name" value="FAD/NAD(P)-binding domain"/>
    <property type="match status" value="1"/>
</dbReference>
<evidence type="ECO:0000256" key="4">
    <source>
        <dbReference type="ARBA" id="ARBA00022827"/>
    </source>
</evidence>
<dbReference type="GO" id="GO:0016614">
    <property type="term" value="F:oxidoreductase activity, acting on CH-OH group of donors"/>
    <property type="evidence" value="ECO:0007669"/>
    <property type="project" value="InterPro"/>
</dbReference>
<protein>
    <recommendedName>
        <fullName evidence="6">Glucose-methanol-choline oxidoreductase N-terminal domain-containing protein</fullName>
    </recommendedName>
</protein>
<keyword evidence="4" id="KW-0274">FAD</keyword>
<evidence type="ECO:0000313" key="7">
    <source>
        <dbReference type="EMBL" id="CBZ29480.1"/>
    </source>
</evidence>
<dbReference type="InterPro" id="IPR051473">
    <property type="entry name" value="P2Ox-like"/>
</dbReference>
<dbReference type="OMA" id="HAYWLGF"/>
<dbReference type="AlphaFoldDB" id="E9B2L7"/>
<dbReference type="GeneID" id="13453525"/>
<dbReference type="Pfam" id="PF00732">
    <property type="entry name" value="GMC_oxred_N"/>
    <property type="match status" value="1"/>
</dbReference>
<dbReference type="InterPro" id="IPR036188">
    <property type="entry name" value="FAD/NAD-bd_sf"/>
</dbReference>
<sequence>MFVEGLVVVVVLLICWYVNFRPRSTNQLRPSYQSHHSLSSLPAGDYVVIGGGAAGLAAAAELLRRTNETCHIVLIESGGDPQPASSAALLFEAGRRDRLLSFAPDLVRVPPEVRLKGMHPAFLGGTPDEGYLAQRPWHFFQAEEALVAAPAGAGDTTLGAAAPKANRYSLLQYAPYPRGVGLGGTAQLDWGMHVNSLWPVTDEAVPAAENASSRTAQSSSESLPQWTRLPVRFPAVRNPLSWAFAEAVKALKLAAPYLPTTSVPVKRGVVFICYLYLDEDGRRLALPSALLGDIAPDALHRRLSVLTGYTAVDVDVATQDGGESEERGVRVTGVQVRPSCDDAGAIVSIPVGKGVVVAAGALHSPRLLHRVAKHPALRVQPPPSTVSVRDALALPLIFSAVPAVSADSFNARDAGSTAMWWLTQRGPYLTPLCDTLLSLPLPRIAPQAELRVVLFPFGGRDAARFKGMGWDTVLGTPLQAFTMLLIVHGIDGLEHALALDTKASPPGAAHARALCSHQAVCPLSEEVHHQVQNAFLTGIKECRRLSKTPPLANLTLEPGVESTDFTLLVASDEAKAVRLAQLSRLPPSKLSARGKAELKELREWSHPITATETYMRRYVDAHAYWLGFASGSSETFLVSSSSASCSSRVAGLQNVFVGDSSAVTTTQWSCVGKRDTLAAGSRSTSMDAGVRAATELVKSCGDW</sequence>
<dbReference type="GO" id="GO:0050660">
    <property type="term" value="F:flavin adenine dinucleotide binding"/>
    <property type="evidence" value="ECO:0007669"/>
    <property type="project" value="InterPro"/>
</dbReference>
<dbReference type="OrthoDB" id="269227at2759"/>
<dbReference type="VEuPathDB" id="TriTrypDB:LmxM.31.0930"/>
<dbReference type="PhylomeDB" id="E9B2L7"/>
<evidence type="ECO:0000256" key="3">
    <source>
        <dbReference type="ARBA" id="ARBA00022630"/>
    </source>
</evidence>
<dbReference type="RefSeq" id="XP_003877936.1">
    <property type="nucleotide sequence ID" value="XM_003877887.1"/>
</dbReference>
<gene>
    <name evidence="7" type="ORF">LMXM_31_0930</name>
</gene>
<evidence type="ECO:0000256" key="2">
    <source>
        <dbReference type="ARBA" id="ARBA00010790"/>
    </source>
</evidence>
<evidence type="ECO:0000256" key="1">
    <source>
        <dbReference type="ARBA" id="ARBA00001974"/>
    </source>
</evidence>
<dbReference type="Proteomes" id="UP000007259">
    <property type="component" value="Chromosome 31"/>
</dbReference>
<dbReference type="EMBL" id="FR799584">
    <property type="protein sequence ID" value="CBZ29480.1"/>
    <property type="molecule type" value="Genomic_DNA"/>
</dbReference>
<evidence type="ECO:0000256" key="5">
    <source>
        <dbReference type="ARBA" id="ARBA00023002"/>
    </source>
</evidence>
<comment type="cofactor">
    <cofactor evidence="1">
        <name>FAD</name>
        <dbReference type="ChEBI" id="CHEBI:57692"/>
    </cofactor>
</comment>
<name>E9B2L7_LEIMU</name>
<keyword evidence="5" id="KW-0560">Oxidoreductase</keyword>
<dbReference type="KEGG" id="lmi:LMXM_31_0930"/>
<organism evidence="7 8">
    <name type="scientific">Leishmania mexicana (strain MHOM/GT/2001/U1103)</name>
    <dbReference type="NCBI Taxonomy" id="929439"/>
    <lineage>
        <taxon>Eukaryota</taxon>
        <taxon>Discoba</taxon>
        <taxon>Euglenozoa</taxon>
        <taxon>Kinetoplastea</taxon>
        <taxon>Metakinetoplastina</taxon>
        <taxon>Trypanosomatida</taxon>
        <taxon>Trypanosomatidae</taxon>
        <taxon>Leishmaniinae</taxon>
        <taxon>Leishmania</taxon>
    </lineage>
</organism>
<feature type="domain" description="Glucose-methanol-choline oxidoreductase N-terminal" evidence="6">
    <location>
        <begin position="46"/>
        <end position="370"/>
    </location>
</feature>
<comment type="similarity">
    <text evidence="2">Belongs to the GMC oxidoreductase family.</text>
</comment>